<dbReference type="GO" id="GO:0009507">
    <property type="term" value="C:chloroplast"/>
    <property type="evidence" value="ECO:0007669"/>
    <property type="project" value="UniProtKB-SubCell"/>
</dbReference>
<dbReference type="PANTHER" id="PTHR47434">
    <property type="entry name" value="PROTEIN PTST HOMOLOG 3, CHLOROPLASTIC"/>
    <property type="match status" value="1"/>
</dbReference>
<feature type="region of interest" description="Disordered" evidence="6">
    <location>
        <begin position="321"/>
        <end position="355"/>
    </location>
</feature>
<evidence type="ECO:0000256" key="4">
    <source>
        <dbReference type="ARBA" id="ARBA00022946"/>
    </source>
</evidence>
<evidence type="ECO:0000313" key="8">
    <source>
        <dbReference type="EMBL" id="KAL1195743.1"/>
    </source>
</evidence>
<dbReference type="EMBL" id="JBANAX010000719">
    <property type="protein sequence ID" value="KAL1195743.1"/>
    <property type="molecule type" value="Genomic_DNA"/>
</dbReference>
<dbReference type="Pfam" id="PF16561">
    <property type="entry name" value="AMPK1_CBM"/>
    <property type="match status" value="1"/>
</dbReference>
<evidence type="ECO:0000256" key="5">
    <source>
        <dbReference type="ARBA" id="ARBA00023054"/>
    </source>
</evidence>
<evidence type="ECO:0000256" key="3">
    <source>
        <dbReference type="ARBA" id="ARBA00022640"/>
    </source>
</evidence>
<comment type="subcellular location">
    <subcellularLocation>
        <location evidence="1">Plastid</location>
        <location evidence="1">Chloroplast</location>
    </subcellularLocation>
</comment>
<dbReference type="PANTHER" id="PTHR47434:SF1">
    <property type="entry name" value="PROTEIN PTST HOMOLOG 2, CHLOROPLASTIC"/>
    <property type="match status" value="1"/>
</dbReference>
<dbReference type="Gene3D" id="2.60.40.10">
    <property type="entry name" value="Immunoglobulins"/>
    <property type="match status" value="1"/>
</dbReference>
<dbReference type="AlphaFoldDB" id="A0ABD0ZMR4"/>
<organism evidence="8 9">
    <name type="scientific">Cardamine amara subsp. amara</name>
    <dbReference type="NCBI Taxonomy" id="228776"/>
    <lineage>
        <taxon>Eukaryota</taxon>
        <taxon>Viridiplantae</taxon>
        <taxon>Streptophyta</taxon>
        <taxon>Embryophyta</taxon>
        <taxon>Tracheophyta</taxon>
        <taxon>Spermatophyta</taxon>
        <taxon>Magnoliopsida</taxon>
        <taxon>eudicotyledons</taxon>
        <taxon>Gunneridae</taxon>
        <taxon>Pentapetalae</taxon>
        <taxon>rosids</taxon>
        <taxon>malvids</taxon>
        <taxon>Brassicales</taxon>
        <taxon>Brassicaceae</taxon>
        <taxon>Cardamineae</taxon>
        <taxon>Cardamine</taxon>
    </lineage>
</organism>
<feature type="domain" description="AMP-activated protein kinase glycogen-binding" evidence="7">
    <location>
        <begin position="460"/>
        <end position="531"/>
    </location>
</feature>
<dbReference type="InterPro" id="IPR014756">
    <property type="entry name" value="Ig_E-set"/>
</dbReference>
<feature type="region of interest" description="Disordered" evidence="6">
    <location>
        <begin position="263"/>
        <end position="295"/>
    </location>
</feature>
<comment type="caution">
    <text evidence="8">The sequence shown here is derived from an EMBL/GenBank/DDBJ whole genome shotgun (WGS) entry which is preliminary data.</text>
</comment>
<keyword evidence="2" id="KW-0150">Chloroplast</keyword>
<dbReference type="SUPFAM" id="SSF81296">
    <property type="entry name" value="E set domains"/>
    <property type="match status" value="1"/>
</dbReference>
<dbReference type="GO" id="GO:0010581">
    <property type="term" value="P:regulation of starch biosynthetic process"/>
    <property type="evidence" value="ECO:0007669"/>
    <property type="project" value="UniProtKB-ARBA"/>
</dbReference>
<gene>
    <name evidence="8" type="ORF">V5N11_000213</name>
</gene>
<dbReference type="Proteomes" id="UP001558713">
    <property type="component" value="Unassembled WGS sequence"/>
</dbReference>
<evidence type="ECO:0000256" key="1">
    <source>
        <dbReference type="ARBA" id="ARBA00004229"/>
    </source>
</evidence>
<accession>A0ABD0ZMR4</accession>
<protein>
    <submittedName>
        <fullName evidence="8">PTST-like protein 2</fullName>
    </submittedName>
</protein>
<sequence>MVSLNSGPISSFVSRNSMIDSDTLLSLSSFSTFNPNYSAKTCIRFALAARNGCGPCGSVLRFLVVKPSKKGCCFRCSGVLRMCNKRNLGWDSDGSKDLETEILEFMKNSENPGMFPSKKDLIRSGRFDLVERIVNQGGWLSMGWDLDEQEEVKVNENVMPQDLHIEKQLHYCNPQVIDGTLSHGAFDLSSNPSSSREEVDGGSESGIEGILTRLEKERNLSLGISLREKGESNGPLNDISTNGSIPWTSVIVTASEIREIDGSRSSGEYAKSTYQETKPVSGTGGLSDPPTSDTWRTWSMRRAGFTDENFEAAEISTSCLNGVKKDNNTNKDSGGSMNGKDRTASSMEDTNKTHIKSRLQHLQSELSSVLHSLRSPPDEVVTSKDSEINSGNLENIYDDWEYKENEIIHAQDKLRSTRAKLAVLEGKMAMAIIDAQRIVREKQRRIDHARRALRLLRTASIVWPNSASEVLLTGSFDGWSTQRKMKKAQNGVFSLSLKLYPGKYEIKFIVDGQWKVDPLRPIVTCGGYENNLLIIS</sequence>
<evidence type="ECO:0000259" key="7">
    <source>
        <dbReference type="Pfam" id="PF16561"/>
    </source>
</evidence>
<keyword evidence="9" id="KW-1185">Reference proteome</keyword>
<feature type="region of interest" description="Disordered" evidence="6">
    <location>
        <begin position="183"/>
        <end position="207"/>
    </location>
</feature>
<keyword evidence="5" id="KW-0175">Coiled coil</keyword>
<evidence type="ECO:0000313" key="9">
    <source>
        <dbReference type="Proteomes" id="UP001558713"/>
    </source>
</evidence>
<keyword evidence="3" id="KW-0934">Plastid</keyword>
<keyword evidence="4" id="KW-0809">Transit peptide</keyword>
<dbReference type="GO" id="GO:0019252">
    <property type="term" value="P:starch biosynthetic process"/>
    <property type="evidence" value="ECO:0007669"/>
    <property type="project" value="UniProtKB-ARBA"/>
</dbReference>
<dbReference type="FunFam" id="2.60.40.10:FF:001513">
    <property type="entry name" value="Protein PTST, chloroplastic"/>
    <property type="match status" value="1"/>
</dbReference>
<evidence type="ECO:0000256" key="2">
    <source>
        <dbReference type="ARBA" id="ARBA00022528"/>
    </source>
</evidence>
<dbReference type="InterPro" id="IPR013783">
    <property type="entry name" value="Ig-like_fold"/>
</dbReference>
<reference evidence="8 9" key="1">
    <citation type="submission" date="2024-04" db="EMBL/GenBank/DDBJ databases">
        <title>Genome assembly C_amara_ONT_v2.</title>
        <authorList>
            <person name="Yant L."/>
            <person name="Moore C."/>
            <person name="Slenker M."/>
        </authorList>
    </citation>
    <scope>NUCLEOTIDE SEQUENCE [LARGE SCALE GENOMIC DNA]</scope>
    <source>
        <tissue evidence="8">Leaf</tissue>
    </source>
</reference>
<name>A0ABD0ZMR4_CARAN</name>
<evidence type="ECO:0000256" key="6">
    <source>
        <dbReference type="SAM" id="MobiDB-lite"/>
    </source>
</evidence>
<proteinExistence type="predicted"/>
<dbReference type="CDD" id="cd02859">
    <property type="entry name" value="E_set_AMPKbeta_like_N"/>
    <property type="match status" value="1"/>
</dbReference>
<dbReference type="InterPro" id="IPR032640">
    <property type="entry name" value="AMPK1_CBM"/>
</dbReference>